<comment type="caution">
    <text evidence="1">The sequence shown here is derived from an EMBL/GenBank/DDBJ whole genome shotgun (WGS) entry which is preliminary data.</text>
</comment>
<dbReference type="EMBL" id="JACEEZ010012453">
    <property type="protein sequence ID" value="KAG0720664.1"/>
    <property type="molecule type" value="Genomic_DNA"/>
</dbReference>
<dbReference type="GO" id="GO:0006886">
    <property type="term" value="P:intracellular protein transport"/>
    <property type="evidence" value="ECO:0007669"/>
    <property type="project" value="InterPro"/>
</dbReference>
<dbReference type="PANTHER" id="PTHR46575:SF1">
    <property type="entry name" value="AMYLOID PROTEIN-BINDING PROTEIN 2"/>
    <property type="match status" value="1"/>
</dbReference>
<dbReference type="GO" id="GO:0031462">
    <property type="term" value="C:Cul2-RING ubiquitin ligase complex"/>
    <property type="evidence" value="ECO:0007669"/>
    <property type="project" value="TreeGrafter"/>
</dbReference>
<dbReference type="GO" id="GO:0004061">
    <property type="term" value="F:arylformamidase activity"/>
    <property type="evidence" value="ECO:0007669"/>
    <property type="project" value="InterPro"/>
</dbReference>
<dbReference type="OrthoDB" id="7103806at2759"/>
<dbReference type="SMART" id="SM00028">
    <property type="entry name" value="TPR"/>
    <property type="match status" value="3"/>
</dbReference>
<proteinExistence type="predicted"/>
<sequence>MTAYFGTPTIDTTKLVFPGINPGAAQLLTGYEKASGRRVFAVGIDTASLDHGPSKNFGTHVELCKANIYGLENVANLERNSTMASASVLKWFPEALYYSALNVVVHQYSNTRHELRIFPPSVQFDVLFKLFKNGCLAEVRAELSDLDVITRMLKVGDKRHLLHHCFQALMDQALGDHSTKISSVISQAYVDRCNQEVLTDKQRDGLVLHGLAVSAFLAEAGWLPDAEIILTSCQSLLADSSDPVQKTRALECCHRLLHVQNGYCRFEEAERTYNQAMALVKQLQGMGASPNLASLYSEFSTLYMLRSNYSEAYSWSVKALQSLVASFPKPPLIDVLRQSAKACVLKREFKKARLLIRQAVVIASEVFGDQHPKYADTLIDYGFYLLSVDAISQGVQVYQTALDVRQSVFGGINLHVAVAHEDLAYASYVHNYALGKFSHARTHAEKAIELMLRLLPEDHLLLSSSKRVKALILEEMAIDNPNKDVEKQFLEEAHSLHKEALAMAMRAFGEMNVQTAKHYGNLGRLYQSMRLFELAEEMHLKAITIKEQLLGPEDYEVALSVGHLASLYNYDMMKFDNAEQLYLRSISIGKKLFGDGYSGLEYDYRGLLRVYTIQANMEKCFKYQNVLAYWKLLRDEAQETQTSPFTELTEPLRVTDTLQQFMAMS</sequence>
<dbReference type="AlphaFoldDB" id="A0A8J5CSG1"/>
<dbReference type="GO" id="GO:0043161">
    <property type="term" value="P:proteasome-mediated ubiquitin-dependent protein catabolic process"/>
    <property type="evidence" value="ECO:0007669"/>
    <property type="project" value="TreeGrafter"/>
</dbReference>
<dbReference type="InterPro" id="IPR037175">
    <property type="entry name" value="KFase_sf"/>
</dbReference>
<keyword evidence="2" id="KW-1185">Reference proteome</keyword>
<protein>
    <submittedName>
        <fullName evidence="1">Amyloid protein-binding protein 2</fullName>
    </submittedName>
</protein>
<dbReference type="SUPFAM" id="SSF102198">
    <property type="entry name" value="Putative cyclase"/>
    <property type="match status" value="1"/>
</dbReference>
<organism evidence="1 2">
    <name type="scientific">Chionoecetes opilio</name>
    <name type="common">Atlantic snow crab</name>
    <name type="synonym">Cancer opilio</name>
    <dbReference type="NCBI Taxonomy" id="41210"/>
    <lineage>
        <taxon>Eukaryota</taxon>
        <taxon>Metazoa</taxon>
        <taxon>Ecdysozoa</taxon>
        <taxon>Arthropoda</taxon>
        <taxon>Crustacea</taxon>
        <taxon>Multicrustacea</taxon>
        <taxon>Malacostraca</taxon>
        <taxon>Eumalacostraca</taxon>
        <taxon>Eucarida</taxon>
        <taxon>Decapoda</taxon>
        <taxon>Pleocyemata</taxon>
        <taxon>Brachyura</taxon>
        <taxon>Eubrachyura</taxon>
        <taxon>Majoidea</taxon>
        <taxon>Majidae</taxon>
        <taxon>Chionoecetes</taxon>
    </lineage>
</organism>
<dbReference type="InterPro" id="IPR011990">
    <property type="entry name" value="TPR-like_helical_dom_sf"/>
</dbReference>
<accession>A0A8J5CSG1</accession>
<dbReference type="Gene3D" id="3.50.30.50">
    <property type="entry name" value="Putative cyclase"/>
    <property type="match status" value="1"/>
</dbReference>
<gene>
    <name evidence="1" type="primary">APPBP2</name>
    <name evidence="1" type="ORF">GWK47_048038</name>
</gene>
<dbReference type="GO" id="GO:0019441">
    <property type="term" value="P:L-tryptophan catabolic process to kynurenine"/>
    <property type="evidence" value="ECO:0007669"/>
    <property type="project" value="InterPro"/>
</dbReference>
<evidence type="ECO:0000313" key="1">
    <source>
        <dbReference type="EMBL" id="KAG0720664.1"/>
    </source>
</evidence>
<dbReference type="Pfam" id="PF13424">
    <property type="entry name" value="TPR_12"/>
    <property type="match status" value="1"/>
</dbReference>
<name>A0A8J5CSG1_CHIOP</name>
<dbReference type="Gene3D" id="1.25.40.10">
    <property type="entry name" value="Tetratricopeptide repeat domain"/>
    <property type="match status" value="3"/>
</dbReference>
<dbReference type="GO" id="GO:1990756">
    <property type="term" value="F:ubiquitin-like ligase-substrate adaptor activity"/>
    <property type="evidence" value="ECO:0007669"/>
    <property type="project" value="TreeGrafter"/>
</dbReference>
<dbReference type="PANTHER" id="PTHR46575">
    <property type="entry name" value="AMYLOID PROTEIN-BINDING PROTEIN 2"/>
    <property type="match status" value="1"/>
</dbReference>
<dbReference type="InterPro" id="IPR042476">
    <property type="entry name" value="APPBP2"/>
</dbReference>
<reference evidence="1" key="1">
    <citation type="submission" date="2020-07" db="EMBL/GenBank/DDBJ databases">
        <title>The High-quality genome of the commercially important snow crab, Chionoecetes opilio.</title>
        <authorList>
            <person name="Jeong J.-H."/>
            <person name="Ryu S."/>
        </authorList>
    </citation>
    <scope>NUCLEOTIDE SEQUENCE</scope>
    <source>
        <strain evidence="1">MADBK_172401_WGS</strain>
        <tissue evidence="1">Digestive gland</tissue>
    </source>
</reference>
<evidence type="ECO:0000313" key="2">
    <source>
        <dbReference type="Proteomes" id="UP000770661"/>
    </source>
</evidence>
<dbReference type="Proteomes" id="UP000770661">
    <property type="component" value="Unassembled WGS sequence"/>
</dbReference>
<dbReference type="SUPFAM" id="SSF48452">
    <property type="entry name" value="TPR-like"/>
    <property type="match status" value="1"/>
</dbReference>
<dbReference type="InterPro" id="IPR019734">
    <property type="entry name" value="TPR_rpt"/>
</dbReference>